<name>A0A1C7M8H7_GRIFR</name>
<gene>
    <name evidence="1" type="ORF">A0H81_06692</name>
</gene>
<comment type="caution">
    <text evidence="1">The sequence shown here is derived from an EMBL/GenBank/DDBJ whole genome shotgun (WGS) entry which is preliminary data.</text>
</comment>
<keyword evidence="2" id="KW-1185">Reference proteome</keyword>
<protein>
    <submittedName>
        <fullName evidence="1">Uncharacterized protein</fullName>
    </submittedName>
</protein>
<dbReference type="AlphaFoldDB" id="A0A1C7M8H7"/>
<accession>A0A1C7M8H7</accession>
<evidence type="ECO:0000313" key="1">
    <source>
        <dbReference type="EMBL" id="OBZ73138.1"/>
    </source>
</evidence>
<reference evidence="1 2" key="1">
    <citation type="submission" date="2016-03" db="EMBL/GenBank/DDBJ databases">
        <title>Whole genome sequencing of Grifola frondosa 9006-11.</title>
        <authorList>
            <person name="Min B."/>
            <person name="Park H."/>
            <person name="Kim J.-G."/>
            <person name="Cho H."/>
            <person name="Oh Y.-L."/>
            <person name="Kong W.-S."/>
            <person name="Choi I.-G."/>
        </authorList>
    </citation>
    <scope>NUCLEOTIDE SEQUENCE [LARGE SCALE GENOMIC DNA]</scope>
    <source>
        <strain evidence="1 2">9006-11</strain>
    </source>
</reference>
<sequence length="89" mass="9829">MNLAASPHVPVEAFVKVSCCDPTWRSRNTASGSQLAAIICPFMHHMTVPFDHKPPWSTHLLKCCRNPVHSPTSNSISYHTTSHLSFADS</sequence>
<dbReference type="Proteomes" id="UP000092993">
    <property type="component" value="Unassembled WGS sequence"/>
</dbReference>
<proteinExistence type="predicted"/>
<dbReference type="EMBL" id="LUGG01000007">
    <property type="protein sequence ID" value="OBZ73138.1"/>
    <property type="molecule type" value="Genomic_DNA"/>
</dbReference>
<organism evidence="1 2">
    <name type="scientific">Grifola frondosa</name>
    <name type="common">Maitake</name>
    <name type="synonym">Polyporus frondosus</name>
    <dbReference type="NCBI Taxonomy" id="5627"/>
    <lineage>
        <taxon>Eukaryota</taxon>
        <taxon>Fungi</taxon>
        <taxon>Dikarya</taxon>
        <taxon>Basidiomycota</taxon>
        <taxon>Agaricomycotina</taxon>
        <taxon>Agaricomycetes</taxon>
        <taxon>Polyporales</taxon>
        <taxon>Grifolaceae</taxon>
        <taxon>Grifola</taxon>
    </lineage>
</organism>
<evidence type="ECO:0000313" key="2">
    <source>
        <dbReference type="Proteomes" id="UP000092993"/>
    </source>
</evidence>